<dbReference type="KEGG" id="hae:halTADL_0524"/>
<dbReference type="EMBL" id="FNYR01000027">
    <property type="protein sequence ID" value="SEJ16774.1"/>
    <property type="molecule type" value="Genomic_DNA"/>
</dbReference>
<dbReference type="Proteomes" id="UP000198888">
    <property type="component" value="Unassembled WGS sequence"/>
</dbReference>
<organism evidence="1 2">
    <name type="scientific">Halohasta litchfieldiae</name>
    <dbReference type="NCBI Taxonomy" id="1073996"/>
    <lineage>
        <taxon>Archaea</taxon>
        <taxon>Methanobacteriati</taxon>
        <taxon>Methanobacteriota</taxon>
        <taxon>Stenosarchaea group</taxon>
        <taxon>Halobacteria</taxon>
        <taxon>Halobacteriales</taxon>
        <taxon>Haloferacaceae</taxon>
        <taxon>Halohasta</taxon>
    </lineage>
</organism>
<dbReference type="Pfam" id="PF25858">
    <property type="entry name" value="DUF7958"/>
    <property type="match status" value="1"/>
</dbReference>
<keyword evidence="2" id="KW-1185">Reference proteome</keyword>
<dbReference type="AlphaFoldDB" id="A0A1H6WNN0"/>
<accession>A0A1H6WNN0</accession>
<accession>A0A2H4PZ07</accession>
<dbReference type="RefSeq" id="WP_089673388.1">
    <property type="nucleotide sequence ID" value="NZ_CP024845.1"/>
</dbReference>
<dbReference type="OrthoDB" id="242611at2157"/>
<dbReference type="STRING" id="1073996.SAMN05444271_12715"/>
<reference evidence="1 2" key="1">
    <citation type="submission" date="2016-10" db="EMBL/GenBank/DDBJ databases">
        <authorList>
            <person name="de Groot N.N."/>
        </authorList>
    </citation>
    <scope>NUCLEOTIDE SEQUENCE [LARGE SCALE GENOMIC DNA]</scope>
    <source>
        <strain evidence="1 2">DSM 22187</strain>
    </source>
</reference>
<proteinExistence type="predicted"/>
<evidence type="ECO:0000313" key="1">
    <source>
        <dbReference type="EMBL" id="SEJ16774.1"/>
    </source>
</evidence>
<evidence type="ECO:0000313" key="2">
    <source>
        <dbReference type="Proteomes" id="UP000198888"/>
    </source>
</evidence>
<protein>
    <submittedName>
        <fullName evidence="1">Uncharacterized protein</fullName>
    </submittedName>
</protein>
<sequence length="319" mass="36233">MNATIDGEDERGIGVTVIDNNDSEHRIALSFDGAFQTHECDAYPDKPANRTSDENEHNEQARRYAKYYVYRERGYDTVDHIDNPDYVNAVRQAILTLSDEAFEQLFGPLYTQLQSHHKDVERPVDLPDGVQKPDAVIYELDLYLGVDIAESGLTDQARSLAEAHGLDYESGTTARSGAMVDESQRQNWAEFGEHLTDLANPDSIELDLSAVSGIHVGYPNSRGEHEVQWADRPLDREPNARLELMPAEPGSINEFRQYLDHHLRCQVRDCFVGMGLLPPEPFQTIGYGKFMYARRYDHYDLYPKFHKSDTESGSLFGQL</sequence>
<dbReference type="GeneID" id="35001344"/>
<name>A0A1H6WNN0_9EURY</name>
<dbReference type="InterPro" id="IPR058264">
    <property type="entry name" value="DUF7958"/>
</dbReference>
<gene>
    <name evidence="1" type="ORF">SAMN05444271_12715</name>
</gene>